<dbReference type="PANTHER" id="PTHR45138:SF9">
    <property type="entry name" value="DIGUANYLATE CYCLASE DGCM-RELATED"/>
    <property type="match status" value="1"/>
</dbReference>
<dbReference type="RefSeq" id="WP_112345417.1">
    <property type="nucleotide sequence ID" value="NZ_QMKK01000058.1"/>
</dbReference>
<name>A0A329Y1D5_RHITR</name>
<dbReference type="InterPro" id="IPR043128">
    <property type="entry name" value="Rev_trsase/Diguanyl_cyclase"/>
</dbReference>
<dbReference type="PROSITE" id="PS50887">
    <property type="entry name" value="GGDEF"/>
    <property type="match status" value="1"/>
</dbReference>
<dbReference type="EC" id="2.7.7.65" evidence="1"/>
<dbReference type="GO" id="GO:0052621">
    <property type="term" value="F:diguanylate cyclase activity"/>
    <property type="evidence" value="ECO:0007669"/>
    <property type="project" value="UniProtKB-EC"/>
</dbReference>
<evidence type="ECO:0000256" key="1">
    <source>
        <dbReference type="ARBA" id="ARBA00012528"/>
    </source>
</evidence>
<dbReference type="Gene3D" id="3.30.70.270">
    <property type="match status" value="1"/>
</dbReference>
<dbReference type="FunFam" id="3.30.70.270:FF:000001">
    <property type="entry name" value="Diguanylate cyclase domain protein"/>
    <property type="match status" value="1"/>
</dbReference>
<proteinExistence type="predicted"/>
<keyword evidence="3" id="KW-1133">Transmembrane helix</keyword>
<dbReference type="SUPFAM" id="SSF55073">
    <property type="entry name" value="Nucleotide cyclase"/>
    <property type="match status" value="1"/>
</dbReference>
<dbReference type="AlphaFoldDB" id="A0A329Y1D5"/>
<dbReference type="GO" id="GO:0005886">
    <property type="term" value="C:plasma membrane"/>
    <property type="evidence" value="ECO:0007669"/>
    <property type="project" value="TreeGrafter"/>
</dbReference>
<evidence type="ECO:0000259" key="4">
    <source>
        <dbReference type="PROSITE" id="PS50887"/>
    </source>
</evidence>
<dbReference type="EMBL" id="QMKK01000058">
    <property type="protein sequence ID" value="RAX37711.1"/>
    <property type="molecule type" value="Genomic_DNA"/>
</dbReference>
<evidence type="ECO:0000313" key="5">
    <source>
        <dbReference type="EMBL" id="RAX37711.1"/>
    </source>
</evidence>
<feature type="transmembrane region" description="Helical" evidence="3">
    <location>
        <begin position="97"/>
        <end position="120"/>
    </location>
</feature>
<comment type="catalytic activity">
    <reaction evidence="2">
        <text>2 GTP = 3',3'-c-di-GMP + 2 diphosphate</text>
        <dbReference type="Rhea" id="RHEA:24898"/>
        <dbReference type="ChEBI" id="CHEBI:33019"/>
        <dbReference type="ChEBI" id="CHEBI:37565"/>
        <dbReference type="ChEBI" id="CHEBI:58805"/>
        <dbReference type="EC" id="2.7.7.65"/>
    </reaction>
</comment>
<feature type="transmembrane region" description="Helical" evidence="3">
    <location>
        <begin position="158"/>
        <end position="179"/>
    </location>
</feature>
<evidence type="ECO:0000256" key="3">
    <source>
        <dbReference type="SAM" id="Phobius"/>
    </source>
</evidence>
<dbReference type="InterPro" id="IPR000160">
    <property type="entry name" value="GGDEF_dom"/>
</dbReference>
<dbReference type="PANTHER" id="PTHR45138">
    <property type="entry name" value="REGULATORY COMPONENTS OF SENSORY TRANSDUCTION SYSTEM"/>
    <property type="match status" value="1"/>
</dbReference>
<accession>A0A329Y1D5</accession>
<dbReference type="InterPro" id="IPR050469">
    <property type="entry name" value="Diguanylate_Cyclase"/>
</dbReference>
<keyword evidence="3" id="KW-0472">Membrane</keyword>
<gene>
    <name evidence="5" type="ORF">DQ393_30390</name>
</gene>
<feature type="transmembrane region" description="Helical" evidence="3">
    <location>
        <begin position="12"/>
        <end position="30"/>
    </location>
</feature>
<dbReference type="NCBIfam" id="TIGR00254">
    <property type="entry name" value="GGDEF"/>
    <property type="match status" value="1"/>
</dbReference>
<dbReference type="InterPro" id="IPR029787">
    <property type="entry name" value="Nucleotide_cyclase"/>
</dbReference>
<comment type="caution">
    <text evidence="5">The sequence shown here is derived from an EMBL/GenBank/DDBJ whole genome shotgun (WGS) entry which is preliminary data.</text>
</comment>
<dbReference type="Pfam" id="PF00990">
    <property type="entry name" value="GGDEF"/>
    <property type="match status" value="1"/>
</dbReference>
<dbReference type="GO" id="GO:1902201">
    <property type="term" value="P:negative regulation of bacterial-type flagellum-dependent cell motility"/>
    <property type="evidence" value="ECO:0007669"/>
    <property type="project" value="TreeGrafter"/>
</dbReference>
<sequence>MINELDMPTVLFLQKTSYIAGALTLGYLRLTSEESRGVGLLAASFIVLAGGSTLAGHAEIHPALYGPLSLINIVLAVLGYCLLGFAFIVISNPDRKINTWLVLIPAAATLAIGLITAFHLNNTYRATTFTFLGCLTMAGTAAVVFLDSYIEPLPIRKLVAAILASASLLALIMGLEFAFNTFPLLDVATGFFLMIISKFVLAIAIVIFISERQHIKIKRLADRDALTGLYNRRFFNTNVPKQAQEGDAVLYLDIDHFKQLNDRWGHAAGDEVLATMAQAVQSILPSSALFARQGGEEFIVFLPTNAGNALLHAERIRKTVAELRYPTIASEIAVTTSIGIAKATHEGSELSHLCREADRALYLAKAAGRNRVCDATQDVFPAKNQNLARSS</sequence>
<feature type="transmembrane region" description="Helical" evidence="3">
    <location>
        <begin position="126"/>
        <end position="146"/>
    </location>
</feature>
<evidence type="ECO:0000313" key="6">
    <source>
        <dbReference type="Proteomes" id="UP000251205"/>
    </source>
</evidence>
<keyword evidence="3" id="KW-0812">Transmembrane</keyword>
<feature type="transmembrane region" description="Helical" evidence="3">
    <location>
        <begin position="37"/>
        <end position="58"/>
    </location>
</feature>
<feature type="transmembrane region" description="Helical" evidence="3">
    <location>
        <begin position="70"/>
        <end position="90"/>
    </location>
</feature>
<dbReference type="GO" id="GO:0043709">
    <property type="term" value="P:cell adhesion involved in single-species biofilm formation"/>
    <property type="evidence" value="ECO:0007669"/>
    <property type="project" value="TreeGrafter"/>
</dbReference>
<dbReference type="CDD" id="cd01949">
    <property type="entry name" value="GGDEF"/>
    <property type="match status" value="1"/>
</dbReference>
<organism evidence="5 6">
    <name type="scientific">Rhizobium tropici</name>
    <dbReference type="NCBI Taxonomy" id="398"/>
    <lineage>
        <taxon>Bacteria</taxon>
        <taxon>Pseudomonadati</taxon>
        <taxon>Pseudomonadota</taxon>
        <taxon>Alphaproteobacteria</taxon>
        <taxon>Hyphomicrobiales</taxon>
        <taxon>Rhizobiaceae</taxon>
        <taxon>Rhizobium/Agrobacterium group</taxon>
        <taxon>Rhizobium</taxon>
    </lineage>
</organism>
<protein>
    <recommendedName>
        <fullName evidence="1">diguanylate cyclase</fullName>
        <ecNumber evidence="1">2.7.7.65</ecNumber>
    </recommendedName>
</protein>
<evidence type="ECO:0000256" key="2">
    <source>
        <dbReference type="ARBA" id="ARBA00034247"/>
    </source>
</evidence>
<feature type="domain" description="GGDEF" evidence="4">
    <location>
        <begin position="245"/>
        <end position="377"/>
    </location>
</feature>
<dbReference type="SMART" id="SM00267">
    <property type="entry name" value="GGDEF"/>
    <property type="match status" value="1"/>
</dbReference>
<dbReference type="OrthoDB" id="8401841at2"/>
<dbReference type="Proteomes" id="UP000251205">
    <property type="component" value="Unassembled WGS sequence"/>
</dbReference>
<feature type="transmembrane region" description="Helical" evidence="3">
    <location>
        <begin position="191"/>
        <end position="209"/>
    </location>
</feature>
<reference evidence="5 6" key="1">
    <citation type="submission" date="2018-06" db="EMBL/GenBank/DDBJ databases">
        <title>Whole Genome Sequence of an efficient microsymbiont, Rhizobium tropici.</title>
        <authorList>
            <person name="Srinivasan R."/>
            <person name="Singh H.V."/>
            <person name="Srivastava R."/>
            <person name="Kumari B."/>
            <person name="Radhakrishna A."/>
        </authorList>
    </citation>
    <scope>NUCLEOTIDE SEQUENCE [LARGE SCALE GENOMIC DNA]</scope>
    <source>
        <strain evidence="5 6">IGFRI Rhizo-19</strain>
    </source>
</reference>